<protein>
    <submittedName>
        <fullName evidence="1">Uncharacterized protein</fullName>
    </submittedName>
</protein>
<comment type="caution">
    <text evidence="1">The sequence shown here is derived from an EMBL/GenBank/DDBJ whole genome shotgun (WGS) entry which is preliminary data.</text>
</comment>
<evidence type="ECO:0000313" key="1">
    <source>
        <dbReference type="EMBL" id="KAK1861683.1"/>
    </source>
</evidence>
<proteinExistence type="predicted"/>
<reference evidence="1" key="1">
    <citation type="submission" date="2019-11" db="EMBL/GenBank/DDBJ databases">
        <title>Nori genome reveals adaptations in red seaweeds to the harsh intertidal environment.</title>
        <authorList>
            <person name="Wang D."/>
            <person name="Mao Y."/>
        </authorList>
    </citation>
    <scope>NUCLEOTIDE SEQUENCE</scope>
    <source>
        <tissue evidence="1">Gametophyte</tissue>
    </source>
</reference>
<sequence>MAPRLRASWVVAALTVVVGCVTTTVHVAAHSSLVSPLEETYDNACRIGGVNRHKGVNCPDGEYVLGYAWYGGSFQQGDYYSCARVRVKGGAPLRQSYTAILEHARNGKCDSTANKLGICRREPCRGRRRTPMKPAEFNGSPPKILSSRVDARMGSPEKKDNGRKSGNNGRKNNKWRKNNWRKNQWRRNQWRRNQNRWKKNKNNKRWQKK</sequence>
<name>A0ACC3BUU7_PYRYE</name>
<organism evidence="1 2">
    <name type="scientific">Pyropia yezoensis</name>
    <name type="common">Susabi-nori</name>
    <name type="synonym">Porphyra yezoensis</name>
    <dbReference type="NCBI Taxonomy" id="2788"/>
    <lineage>
        <taxon>Eukaryota</taxon>
        <taxon>Rhodophyta</taxon>
        <taxon>Bangiophyceae</taxon>
        <taxon>Bangiales</taxon>
        <taxon>Bangiaceae</taxon>
        <taxon>Pyropia</taxon>
    </lineage>
</organism>
<keyword evidence="2" id="KW-1185">Reference proteome</keyword>
<gene>
    <name evidence="1" type="ORF">I4F81_004264</name>
</gene>
<dbReference type="Proteomes" id="UP000798662">
    <property type="component" value="Chromosome 1"/>
</dbReference>
<dbReference type="EMBL" id="CM020618">
    <property type="protein sequence ID" value="KAK1861683.1"/>
    <property type="molecule type" value="Genomic_DNA"/>
</dbReference>
<accession>A0ACC3BUU7</accession>
<evidence type="ECO:0000313" key="2">
    <source>
        <dbReference type="Proteomes" id="UP000798662"/>
    </source>
</evidence>